<name>A0A9P8AKQ6_9ASCO</name>
<dbReference type="Proteomes" id="UP000790833">
    <property type="component" value="Unassembled WGS sequence"/>
</dbReference>
<dbReference type="AlphaFoldDB" id="A0A9P8AKQ6"/>
<sequence>MFGLTSFISNRSIVSAGNNYLRISLRASYSIASYLGKWFQLQKVVYPPPPNQITTQNRLFPTYIERADEIDPLILFKDPTLVNFTYATPQCNEVTKALFDILGDKSKYPHKFSINLINVWADTAGGKLLMHKYVVGSKIPAILLLQAQLPRDKFVPTFPFDPEELEAWIRTIKQ</sequence>
<dbReference type="GeneID" id="66117249"/>
<gene>
    <name evidence="1" type="ORF">KQ657_003875</name>
</gene>
<keyword evidence="2" id="KW-1185">Reference proteome</keyword>
<reference evidence="1" key="1">
    <citation type="submission" date="2021-03" db="EMBL/GenBank/DDBJ databases">
        <authorList>
            <person name="Palmer J.M."/>
        </authorList>
    </citation>
    <scope>NUCLEOTIDE SEQUENCE</scope>
    <source>
        <strain evidence="1">ARV_011</strain>
    </source>
</reference>
<evidence type="ECO:0000313" key="1">
    <source>
        <dbReference type="EMBL" id="KAG7195347.1"/>
    </source>
</evidence>
<evidence type="ECO:0000313" key="2">
    <source>
        <dbReference type="Proteomes" id="UP000790833"/>
    </source>
</evidence>
<dbReference type="EMBL" id="JAHMUF010000004">
    <property type="protein sequence ID" value="KAG7195347.1"/>
    <property type="molecule type" value="Genomic_DNA"/>
</dbReference>
<protein>
    <submittedName>
        <fullName evidence="1">Uncharacterized protein</fullName>
    </submittedName>
</protein>
<accession>A0A9P8AKQ6</accession>
<organism evidence="1 2">
    <name type="scientific">Scheffersomyces spartinae</name>
    <dbReference type="NCBI Taxonomy" id="45513"/>
    <lineage>
        <taxon>Eukaryota</taxon>
        <taxon>Fungi</taxon>
        <taxon>Dikarya</taxon>
        <taxon>Ascomycota</taxon>
        <taxon>Saccharomycotina</taxon>
        <taxon>Pichiomycetes</taxon>
        <taxon>Debaryomycetaceae</taxon>
        <taxon>Scheffersomyces</taxon>
    </lineage>
</organism>
<comment type="caution">
    <text evidence="1">The sequence shown here is derived from an EMBL/GenBank/DDBJ whole genome shotgun (WGS) entry which is preliminary data.</text>
</comment>
<dbReference type="RefSeq" id="XP_043050894.1">
    <property type="nucleotide sequence ID" value="XM_043194570.1"/>
</dbReference>
<proteinExistence type="predicted"/>
<dbReference type="OrthoDB" id="19690at2759"/>